<dbReference type="AlphaFoldDB" id="A0A2T7UU13"/>
<dbReference type="CDD" id="cd07377">
    <property type="entry name" value="WHTH_GntR"/>
    <property type="match status" value="1"/>
</dbReference>
<keyword evidence="2" id="KW-0238">DNA-binding</keyword>
<feature type="domain" description="HTH gntR-type" evidence="4">
    <location>
        <begin position="32"/>
        <end position="102"/>
    </location>
</feature>
<dbReference type="PRINTS" id="PR00035">
    <property type="entry name" value="HTHGNTR"/>
</dbReference>
<evidence type="ECO:0000256" key="3">
    <source>
        <dbReference type="ARBA" id="ARBA00023163"/>
    </source>
</evidence>
<comment type="caution">
    <text evidence="5">The sequence shown here is derived from an EMBL/GenBank/DDBJ whole genome shotgun (WGS) entry which is preliminary data.</text>
</comment>
<gene>
    <name evidence="5" type="ORF">DDE23_08810</name>
</gene>
<dbReference type="SUPFAM" id="SSF48008">
    <property type="entry name" value="GntR ligand-binding domain-like"/>
    <property type="match status" value="1"/>
</dbReference>
<dbReference type="PANTHER" id="PTHR43537:SF5">
    <property type="entry name" value="UXU OPERON TRANSCRIPTIONAL REGULATOR"/>
    <property type="match status" value="1"/>
</dbReference>
<keyword evidence="3" id="KW-0804">Transcription</keyword>
<dbReference type="Gene3D" id="1.20.120.530">
    <property type="entry name" value="GntR ligand-binding domain-like"/>
    <property type="match status" value="1"/>
</dbReference>
<dbReference type="Gene3D" id="1.10.10.10">
    <property type="entry name" value="Winged helix-like DNA-binding domain superfamily/Winged helix DNA-binding domain"/>
    <property type="match status" value="1"/>
</dbReference>
<dbReference type="Proteomes" id="UP000244810">
    <property type="component" value="Unassembled WGS sequence"/>
</dbReference>
<evidence type="ECO:0000313" key="5">
    <source>
        <dbReference type="EMBL" id="PVE48217.1"/>
    </source>
</evidence>
<dbReference type="InterPro" id="IPR008920">
    <property type="entry name" value="TF_FadR/GntR_C"/>
</dbReference>
<dbReference type="InterPro" id="IPR036388">
    <property type="entry name" value="WH-like_DNA-bd_sf"/>
</dbReference>
<dbReference type="SMART" id="SM00345">
    <property type="entry name" value="HTH_GNTR"/>
    <property type="match status" value="1"/>
</dbReference>
<dbReference type="Pfam" id="PF00392">
    <property type="entry name" value="GntR"/>
    <property type="match status" value="1"/>
</dbReference>
<dbReference type="EMBL" id="QDDR01000003">
    <property type="protein sequence ID" value="PVE48217.1"/>
    <property type="molecule type" value="Genomic_DNA"/>
</dbReference>
<evidence type="ECO:0000313" key="6">
    <source>
        <dbReference type="Proteomes" id="UP000244810"/>
    </source>
</evidence>
<dbReference type="InterPro" id="IPR011711">
    <property type="entry name" value="GntR_C"/>
</dbReference>
<accession>A0A2T7UU13</accession>
<dbReference type="SUPFAM" id="SSF46785">
    <property type="entry name" value="Winged helix' DNA-binding domain"/>
    <property type="match status" value="1"/>
</dbReference>
<dbReference type="SMART" id="SM00895">
    <property type="entry name" value="FCD"/>
    <property type="match status" value="1"/>
</dbReference>
<dbReference type="Pfam" id="PF07729">
    <property type="entry name" value="FCD"/>
    <property type="match status" value="1"/>
</dbReference>
<evidence type="ECO:0000256" key="2">
    <source>
        <dbReference type="ARBA" id="ARBA00023125"/>
    </source>
</evidence>
<dbReference type="InterPro" id="IPR000524">
    <property type="entry name" value="Tscrpt_reg_HTH_GntR"/>
</dbReference>
<dbReference type="GO" id="GO:0003700">
    <property type="term" value="F:DNA-binding transcription factor activity"/>
    <property type="evidence" value="ECO:0007669"/>
    <property type="project" value="InterPro"/>
</dbReference>
<evidence type="ECO:0000259" key="4">
    <source>
        <dbReference type="PROSITE" id="PS50949"/>
    </source>
</evidence>
<organism evidence="5 6">
    <name type="scientific">Pararhodobacter aggregans</name>
    <dbReference type="NCBI Taxonomy" id="404875"/>
    <lineage>
        <taxon>Bacteria</taxon>
        <taxon>Pseudomonadati</taxon>
        <taxon>Pseudomonadota</taxon>
        <taxon>Alphaproteobacteria</taxon>
        <taxon>Rhodobacterales</taxon>
        <taxon>Paracoccaceae</taxon>
        <taxon>Pararhodobacter</taxon>
    </lineage>
</organism>
<dbReference type="InterPro" id="IPR036390">
    <property type="entry name" value="WH_DNA-bd_sf"/>
</dbReference>
<protein>
    <recommendedName>
        <fullName evidence="4">HTH gntR-type domain-containing protein</fullName>
    </recommendedName>
</protein>
<keyword evidence="6" id="KW-1185">Reference proteome</keyword>
<dbReference type="OrthoDB" id="8638122at2"/>
<dbReference type="PROSITE" id="PS50949">
    <property type="entry name" value="HTH_GNTR"/>
    <property type="match status" value="1"/>
</dbReference>
<sequence length="259" mass="28609">MALCPPVQNRKHTEIPMAKAAGEALFDPVRSDRTFELVVQRIREKLAAGELRPGDKLPAERELAKQLDVSRNVVREALRVLENAGMLKTRKGAHGGAFIEEGSAAQISAALNDLVILNAVSLDDLFEARVMMLGMVLDHLAKSGKAPDLSALEANVAATAEAVAKGESARRVPLARAFYHEIAALTGNRALEFTIDAQTEMIQTYLRRRVSDMDGDKLLHSRRAFLSHLREGRFEAAKLELSEHLDRVHRRLWNAPPTP</sequence>
<dbReference type="GO" id="GO:0003677">
    <property type="term" value="F:DNA binding"/>
    <property type="evidence" value="ECO:0007669"/>
    <property type="project" value="UniProtKB-KW"/>
</dbReference>
<reference evidence="5 6" key="1">
    <citation type="journal article" date="2011" name="Syst. Appl. Microbiol.">
        <title>Defluviimonas denitrificans gen. nov., sp. nov., and Pararhodobacter aggregans gen. nov., sp. nov., non-phototrophic Rhodobacteraceae from the biofilter of a marine aquaculture.</title>
        <authorList>
            <person name="Foesel B.U."/>
            <person name="Drake H.L."/>
            <person name="Schramm A."/>
        </authorList>
    </citation>
    <scope>NUCLEOTIDE SEQUENCE [LARGE SCALE GENOMIC DNA]</scope>
    <source>
        <strain evidence="5 6">D1-19</strain>
    </source>
</reference>
<evidence type="ECO:0000256" key="1">
    <source>
        <dbReference type="ARBA" id="ARBA00023015"/>
    </source>
</evidence>
<proteinExistence type="predicted"/>
<keyword evidence="1" id="KW-0805">Transcription regulation</keyword>
<dbReference type="PANTHER" id="PTHR43537">
    <property type="entry name" value="TRANSCRIPTIONAL REGULATOR, GNTR FAMILY"/>
    <property type="match status" value="1"/>
</dbReference>
<name>A0A2T7UU13_9RHOB</name>